<dbReference type="SUPFAM" id="SSF144091">
    <property type="entry name" value="Rhomboid-like"/>
    <property type="match status" value="1"/>
</dbReference>
<dbReference type="GO" id="GO:0006508">
    <property type="term" value="P:proteolysis"/>
    <property type="evidence" value="ECO:0007669"/>
    <property type="project" value="UniProtKB-KW"/>
</dbReference>
<reference evidence="10" key="1">
    <citation type="submission" date="2021-11" db="EMBL/GenBank/DDBJ databases">
        <authorList>
            <person name="Islam A."/>
            <person name="Islam S."/>
            <person name="Flora M.S."/>
            <person name="Rahman M."/>
            <person name="Ziaur R.M."/>
            <person name="Epstein J.H."/>
            <person name="Hassan M."/>
            <person name="Klassen M."/>
            <person name="Woodard K."/>
            <person name="Webb A."/>
            <person name="Webby R.J."/>
            <person name="El Zowalaty M.E."/>
        </authorList>
    </citation>
    <scope>NUCLEOTIDE SEQUENCE</scope>
    <source>
        <strain evidence="10">Pbs3</strain>
    </source>
</reference>
<dbReference type="GO" id="GO:0016020">
    <property type="term" value="C:membrane"/>
    <property type="evidence" value="ECO:0007669"/>
    <property type="project" value="UniProtKB-SubCell"/>
</dbReference>
<dbReference type="Pfam" id="PF01694">
    <property type="entry name" value="Rhomboid"/>
    <property type="match status" value="1"/>
</dbReference>
<keyword evidence="5" id="KW-0378">Hydrolase</keyword>
<keyword evidence="6 8" id="KW-1133">Transmembrane helix</keyword>
<evidence type="ECO:0000259" key="9">
    <source>
        <dbReference type="Pfam" id="PF01694"/>
    </source>
</evidence>
<keyword evidence="3" id="KW-0645">Protease</keyword>
<evidence type="ECO:0000256" key="6">
    <source>
        <dbReference type="ARBA" id="ARBA00022989"/>
    </source>
</evidence>
<dbReference type="GO" id="GO:0004252">
    <property type="term" value="F:serine-type endopeptidase activity"/>
    <property type="evidence" value="ECO:0007669"/>
    <property type="project" value="InterPro"/>
</dbReference>
<dbReference type="Gene3D" id="1.20.1540.10">
    <property type="entry name" value="Rhomboid-like"/>
    <property type="match status" value="1"/>
</dbReference>
<feature type="domain" description="Peptidase S54 rhomboid" evidence="9">
    <location>
        <begin position="6"/>
        <end position="142"/>
    </location>
</feature>
<evidence type="ECO:0000256" key="8">
    <source>
        <dbReference type="SAM" id="Phobius"/>
    </source>
</evidence>
<keyword evidence="7 8" id="KW-0472">Membrane</keyword>
<comment type="caution">
    <text evidence="10">The sequence shown here is derived from an EMBL/GenBank/DDBJ whole genome shotgun (WGS) entry which is preliminary data.</text>
</comment>
<evidence type="ECO:0000256" key="4">
    <source>
        <dbReference type="ARBA" id="ARBA00022692"/>
    </source>
</evidence>
<evidence type="ECO:0000256" key="7">
    <source>
        <dbReference type="ARBA" id="ARBA00023136"/>
    </source>
</evidence>
<dbReference type="PANTHER" id="PTHR43066:SF1">
    <property type="entry name" value="RHOMBOID PROTEIN 2"/>
    <property type="match status" value="1"/>
</dbReference>
<evidence type="ECO:0000256" key="1">
    <source>
        <dbReference type="ARBA" id="ARBA00004141"/>
    </source>
</evidence>
<dbReference type="EMBL" id="CAKKTJ010000131">
    <property type="protein sequence ID" value="CAH0475779.1"/>
    <property type="molecule type" value="Genomic_DNA"/>
</dbReference>
<organism evidence="10 11">
    <name type="scientific">Peronospora belbahrii</name>
    <dbReference type="NCBI Taxonomy" id="622444"/>
    <lineage>
        <taxon>Eukaryota</taxon>
        <taxon>Sar</taxon>
        <taxon>Stramenopiles</taxon>
        <taxon>Oomycota</taxon>
        <taxon>Peronosporomycetes</taxon>
        <taxon>Peronosporales</taxon>
        <taxon>Peronosporaceae</taxon>
        <taxon>Peronospora</taxon>
    </lineage>
</organism>
<evidence type="ECO:0000256" key="2">
    <source>
        <dbReference type="ARBA" id="ARBA00009045"/>
    </source>
</evidence>
<dbReference type="AlphaFoldDB" id="A0AAU9KU87"/>
<name>A0AAU9KU87_9STRA</name>
<evidence type="ECO:0000256" key="5">
    <source>
        <dbReference type="ARBA" id="ARBA00022801"/>
    </source>
</evidence>
<dbReference type="Proteomes" id="UP001160483">
    <property type="component" value="Unassembled WGS sequence"/>
</dbReference>
<evidence type="ECO:0000256" key="3">
    <source>
        <dbReference type="ARBA" id="ARBA00022670"/>
    </source>
</evidence>
<dbReference type="PANTHER" id="PTHR43066">
    <property type="entry name" value="RHOMBOID-RELATED PROTEIN"/>
    <property type="match status" value="1"/>
</dbReference>
<evidence type="ECO:0000313" key="11">
    <source>
        <dbReference type="Proteomes" id="UP001160483"/>
    </source>
</evidence>
<gene>
    <name evidence="10" type="ORF">PBS003_LOCUS2589</name>
</gene>
<dbReference type="InterPro" id="IPR022764">
    <property type="entry name" value="Peptidase_S54_rhomboid_dom"/>
</dbReference>
<comment type="similarity">
    <text evidence="2">Belongs to the peptidase S54 family.</text>
</comment>
<feature type="transmembrane region" description="Helical" evidence="8">
    <location>
        <begin position="43"/>
        <end position="67"/>
    </location>
</feature>
<comment type="subcellular location">
    <subcellularLocation>
        <location evidence="1">Membrane</location>
        <topology evidence="1">Multi-pass membrane protein</topology>
    </subcellularLocation>
</comment>
<sequence>MVYHNLSAFLFAPFIHLEDFHLYQSLASLLWKGSKLEERLGSLGFGILLVYLIVLSQALILVGAFLIPLGPFHECFTGFSSILTAMKVILTVKSPTFTRFYNYQVPTKYGAWFELLITYIFVPKLPLLAQAAGLIAGYSYIVTPNADALVACASCNIRHFLIRIGLIKRPEQWWRVWPRFRNAVRRRISLQKT</sequence>
<protein>
    <recommendedName>
        <fullName evidence="9">Peptidase S54 rhomboid domain-containing protein</fullName>
    </recommendedName>
</protein>
<keyword evidence="4 8" id="KW-0812">Transmembrane</keyword>
<evidence type="ECO:0000313" key="10">
    <source>
        <dbReference type="EMBL" id="CAH0475779.1"/>
    </source>
</evidence>
<accession>A0AAU9KU87</accession>
<proteinExistence type="inferred from homology"/>
<dbReference type="InterPro" id="IPR035952">
    <property type="entry name" value="Rhomboid-like_sf"/>
</dbReference>